<dbReference type="Proteomes" id="UP000264589">
    <property type="component" value="Unassembled WGS sequence"/>
</dbReference>
<evidence type="ECO:0000313" key="11">
    <source>
        <dbReference type="Proteomes" id="UP000264589"/>
    </source>
</evidence>
<feature type="chain" id="PRO_5016571947" evidence="8">
    <location>
        <begin position="21"/>
        <end position="868"/>
    </location>
</feature>
<dbReference type="InParanoid" id="A0A371RKL2"/>
<comment type="cofactor">
    <cofactor evidence="1">
        <name>Zn(2+)</name>
        <dbReference type="ChEBI" id="CHEBI:29105"/>
    </cofactor>
</comment>
<dbReference type="InterPro" id="IPR000834">
    <property type="entry name" value="Peptidase_M14"/>
</dbReference>
<dbReference type="EMBL" id="QUQO01000001">
    <property type="protein sequence ID" value="RFB05993.1"/>
    <property type="molecule type" value="Genomic_DNA"/>
</dbReference>
<evidence type="ECO:0000256" key="8">
    <source>
        <dbReference type="SAM" id="SignalP"/>
    </source>
</evidence>
<evidence type="ECO:0000256" key="7">
    <source>
        <dbReference type="PROSITE-ProRule" id="PRU01379"/>
    </source>
</evidence>
<keyword evidence="5" id="KW-0862">Zinc</keyword>
<dbReference type="RefSeq" id="WP_116392626.1">
    <property type="nucleotide sequence ID" value="NZ_QUQO01000001.1"/>
</dbReference>
<evidence type="ECO:0000256" key="3">
    <source>
        <dbReference type="ARBA" id="ARBA00022670"/>
    </source>
</evidence>
<dbReference type="PANTHER" id="PTHR11705">
    <property type="entry name" value="PROTEASE FAMILY M14 CARBOXYPEPTIDASE A,B"/>
    <property type="match status" value="1"/>
</dbReference>
<dbReference type="SUPFAM" id="SSF52317">
    <property type="entry name" value="Class I glutamine amidotransferase-like"/>
    <property type="match status" value="1"/>
</dbReference>
<dbReference type="SUPFAM" id="SSF53187">
    <property type="entry name" value="Zn-dependent exopeptidases"/>
    <property type="match status" value="1"/>
</dbReference>
<dbReference type="PROSITE" id="PS52035">
    <property type="entry name" value="PEPTIDASE_M14"/>
    <property type="match status" value="1"/>
</dbReference>
<evidence type="ECO:0000259" key="9">
    <source>
        <dbReference type="PROSITE" id="PS52035"/>
    </source>
</evidence>
<evidence type="ECO:0000256" key="5">
    <source>
        <dbReference type="ARBA" id="ARBA00022833"/>
    </source>
</evidence>
<dbReference type="PANTHER" id="PTHR11705:SF143">
    <property type="entry name" value="SLL0236 PROTEIN"/>
    <property type="match status" value="1"/>
</dbReference>
<evidence type="ECO:0000313" key="10">
    <source>
        <dbReference type="EMBL" id="RFB05993.1"/>
    </source>
</evidence>
<proteinExistence type="inferred from homology"/>
<evidence type="ECO:0000256" key="4">
    <source>
        <dbReference type="ARBA" id="ARBA00022801"/>
    </source>
</evidence>
<keyword evidence="11" id="KW-1185">Reference proteome</keyword>
<keyword evidence="6" id="KW-0482">Metalloprotease</keyword>
<keyword evidence="4" id="KW-0378">Hydrolase</keyword>
<dbReference type="Pfam" id="PF00246">
    <property type="entry name" value="Peptidase_M14"/>
    <property type="match status" value="1"/>
</dbReference>
<feature type="domain" description="Peptidase M14" evidence="9">
    <location>
        <begin position="51"/>
        <end position="357"/>
    </location>
</feature>
<feature type="signal peptide" evidence="8">
    <location>
        <begin position="1"/>
        <end position="20"/>
    </location>
</feature>
<dbReference type="GO" id="GO:0005615">
    <property type="term" value="C:extracellular space"/>
    <property type="evidence" value="ECO:0007669"/>
    <property type="project" value="TreeGrafter"/>
</dbReference>
<comment type="similarity">
    <text evidence="2 7">Belongs to the peptidase M14 family.</text>
</comment>
<dbReference type="AlphaFoldDB" id="A0A371RKL2"/>
<keyword evidence="3" id="KW-0645">Protease</keyword>
<accession>A0A371RKL2</accession>
<dbReference type="GO" id="GO:0004181">
    <property type="term" value="F:metallocarboxypeptidase activity"/>
    <property type="evidence" value="ECO:0007669"/>
    <property type="project" value="InterPro"/>
</dbReference>
<reference evidence="10 11" key="1">
    <citation type="submission" date="2018-08" db="EMBL/GenBank/DDBJ databases">
        <title>Parvularcula sp. SM1705, isolated from surface water of the South Sea China.</title>
        <authorList>
            <person name="Sun L."/>
        </authorList>
    </citation>
    <scope>NUCLEOTIDE SEQUENCE [LARGE SCALE GENOMIC DNA]</scope>
    <source>
        <strain evidence="10 11">SM1705</strain>
    </source>
</reference>
<sequence>MRQILLTASALLTLFTTASAEPISWFMPDGVRYDEAIPVPDDYLRHGMGDKPVRHDQLVGYLSELAEASDRIAVETIGYTHEGRPILFFTVTSPENHENLDDIREAHLARVRGDEDADSDTPMMIWLNYGVHGAESSGMDAVIPSLYHFAAARDAETQETLERSVLLVVGILNPDGHSRRANYVETYAGDVPVTDPAHIQHNMWTEARTNHYWFDLNRQWLLQTQPESRAWVSKWHEWKPHVSADFHEMGSEASYYFHPGEPKRLNPLIPDQARVLTKRIADRHRDFMDSEQRLYFTEQGFDNFYIGKGSTYPQVNGGLGILFEAGAARGGKIETANGERTYADNIRTHFRTTLSTIKGSLEQEDEIKAFQDDFFETALEEAANDDTKAYVFFSGSDLGKTNRFLDVLRQHDVTVHHLSDTAELDESKPQGEGDAYIVPLDQRQYRMVLGIFDRVTEFEENIFYDVSGWTLTDAYDLVSRPVDEDEFDAGMLGEEVTSVTDVPQVKAPAPARYGYVFDWSEYYAPRALYRLLSEDVLVRIASEPFDIRTAEGDVAFERGAVFVPLIRQEKSDEEIHAIMEEIAREDGITVTAATSGAADVATDAVGGRSFSAIEKPSVLLLVDDGLAPYDAGEIWHLLDHTMKMPVTIRRKGELRGLDWSRYTHLLMVGGGNVGLSDSAEKRVSQWVSEEGGTLIAMRQSAVWAQENILGVEAEDDDAKDEDEEETPLRLNYSEMDEKEAEHIIGGAIFLTDIDPSHPIGYGYEDRHLPVLRNTTLTLEWPEDDPYAVVAAYEGEDDLLLSGYTSERRIKEIADTPAVIAERKGRGAVILIADNPSFRATFLGSQKLVMNSIFFSQTIRRASGDYEEE</sequence>
<dbReference type="GO" id="GO:0008270">
    <property type="term" value="F:zinc ion binding"/>
    <property type="evidence" value="ECO:0007669"/>
    <property type="project" value="InterPro"/>
</dbReference>
<comment type="caution">
    <text evidence="10">The sequence shown here is derived from an EMBL/GenBank/DDBJ whole genome shotgun (WGS) entry which is preliminary data.</text>
</comment>
<evidence type="ECO:0000256" key="2">
    <source>
        <dbReference type="ARBA" id="ARBA00005988"/>
    </source>
</evidence>
<dbReference type="Gene3D" id="3.40.630.10">
    <property type="entry name" value="Zn peptidases"/>
    <property type="match status" value="1"/>
</dbReference>
<protein>
    <submittedName>
        <fullName evidence="10">Peptidase</fullName>
    </submittedName>
</protein>
<keyword evidence="8" id="KW-0732">Signal</keyword>
<comment type="caution">
    <text evidence="7">Lacks conserved residue(s) required for the propagation of feature annotation.</text>
</comment>
<dbReference type="GO" id="GO:0006508">
    <property type="term" value="P:proteolysis"/>
    <property type="evidence" value="ECO:0007669"/>
    <property type="project" value="UniProtKB-KW"/>
</dbReference>
<dbReference type="InterPro" id="IPR029062">
    <property type="entry name" value="Class_I_gatase-like"/>
</dbReference>
<dbReference type="OrthoDB" id="9767214at2"/>
<organism evidence="10 11">
    <name type="scientific">Parvularcula marina</name>
    <dbReference type="NCBI Taxonomy" id="2292771"/>
    <lineage>
        <taxon>Bacteria</taxon>
        <taxon>Pseudomonadati</taxon>
        <taxon>Pseudomonadota</taxon>
        <taxon>Alphaproteobacteria</taxon>
        <taxon>Parvularculales</taxon>
        <taxon>Parvularculaceae</taxon>
        <taxon>Parvularcula</taxon>
    </lineage>
</organism>
<name>A0A371RKL2_9PROT</name>
<evidence type="ECO:0000256" key="1">
    <source>
        <dbReference type="ARBA" id="ARBA00001947"/>
    </source>
</evidence>
<evidence type="ECO:0000256" key="6">
    <source>
        <dbReference type="ARBA" id="ARBA00023049"/>
    </source>
</evidence>
<gene>
    <name evidence="10" type="ORF">DX908_12415</name>
</gene>